<accession>A0A1G5QIE9</accession>
<reference evidence="1 2" key="1">
    <citation type="submission" date="2016-10" db="EMBL/GenBank/DDBJ databases">
        <authorList>
            <person name="de Groot N.N."/>
        </authorList>
    </citation>
    <scope>NUCLEOTIDE SEQUENCE [LARGE SCALE GENOMIC DNA]</scope>
    <source>
        <strain evidence="1 2">U95</strain>
    </source>
</reference>
<dbReference type="Proteomes" id="UP000198767">
    <property type="component" value="Unassembled WGS sequence"/>
</dbReference>
<dbReference type="EMBL" id="FMWG01000004">
    <property type="protein sequence ID" value="SCZ61320.1"/>
    <property type="molecule type" value="Genomic_DNA"/>
</dbReference>
<evidence type="ECO:0000313" key="1">
    <source>
        <dbReference type="EMBL" id="SCZ61320.1"/>
    </source>
</evidence>
<evidence type="ECO:0000313" key="2">
    <source>
        <dbReference type="Proteomes" id="UP000198767"/>
    </source>
</evidence>
<keyword evidence="2" id="KW-1185">Reference proteome</keyword>
<protein>
    <submittedName>
        <fullName evidence="1">Uncharacterized protein</fullName>
    </submittedName>
</protein>
<sequence>MPPDATALEGLPVSHPTYNRWDLLRSISAAEPIMYDLIR</sequence>
<gene>
    <name evidence="1" type="ORF">SAMN04488118_104226</name>
</gene>
<proteinExistence type="predicted"/>
<organism evidence="1 2">
    <name type="scientific">Epibacterium ulvae</name>
    <dbReference type="NCBI Taxonomy" id="1156985"/>
    <lineage>
        <taxon>Bacteria</taxon>
        <taxon>Pseudomonadati</taxon>
        <taxon>Pseudomonadota</taxon>
        <taxon>Alphaproteobacteria</taxon>
        <taxon>Rhodobacterales</taxon>
        <taxon>Roseobacteraceae</taxon>
        <taxon>Epibacterium</taxon>
    </lineage>
</organism>
<name>A0A1G5QIE9_9RHOB</name>
<dbReference type="AlphaFoldDB" id="A0A1G5QIE9"/>